<dbReference type="AlphaFoldDB" id="A0A2G5VIH9"/>
<sequence length="132" mass="15183">MDEKDDFDVFVEKAENVVRLIESGQDAEYEKYQLAKQADLVSSSNIPLADDVPAIVCKILANHKRSVKTESTQDVRKRRKSETSNSDINTITISQLEYRSPCNPFIFILFCFLLAIIMYYLFSPTPCPRPIW</sequence>
<accession>A0A2G5VIH9</accession>
<proteinExistence type="predicted"/>
<dbReference type="OrthoDB" id="5806256at2759"/>
<organism evidence="2 3">
    <name type="scientific">Caenorhabditis nigoni</name>
    <dbReference type="NCBI Taxonomy" id="1611254"/>
    <lineage>
        <taxon>Eukaryota</taxon>
        <taxon>Metazoa</taxon>
        <taxon>Ecdysozoa</taxon>
        <taxon>Nematoda</taxon>
        <taxon>Chromadorea</taxon>
        <taxon>Rhabditida</taxon>
        <taxon>Rhabditina</taxon>
        <taxon>Rhabditomorpha</taxon>
        <taxon>Rhabditoidea</taxon>
        <taxon>Rhabditidae</taxon>
        <taxon>Peloderinae</taxon>
        <taxon>Caenorhabditis</taxon>
    </lineage>
</organism>
<protein>
    <submittedName>
        <fullName evidence="2">Uncharacterized protein</fullName>
    </submittedName>
</protein>
<evidence type="ECO:0000313" key="2">
    <source>
        <dbReference type="EMBL" id="PIC51605.1"/>
    </source>
</evidence>
<keyword evidence="3" id="KW-1185">Reference proteome</keyword>
<evidence type="ECO:0000256" key="1">
    <source>
        <dbReference type="SAM" id="Phobius"/>
    </source>
</evidence>
<keyword evidence="1" id="KW-1133">Transmembrane helix</keyword>
<name>A0A2G5VIH9_9PELO</name>
<reference evidence="3" key="1">
    <citation type="submission" date="2017-10" db="EMBL/GenBank/DDBJ databases">
        <title>Rapid genome shrinkage in a self-fertile nematode reveals novel sperm competition proteins.</title>
        <authorList>
            <person name="Yin D."/>
            <person name="Schwarz E.M."/>
            <person name="Thomas C.G."/>
            <person name="Felde R.L."/>
            <person name="Korf I.F."/>
            <person name="Cutter A.D."/>
            <person name="Schartner C.M."/>
            <person name="Ralston E.J."/>
            <person name="Meyer B.J."/>
            <person name="Haag E.S."/>
        </authorList>
    </citation>
    <scope>NUCLEOTIDE SEQUENCE [LARGE SCALE GENOMIC DNA]</scope>
    <source>
        <strain evidence="3">JU1422</strain>
    </source>
</reference>
<comment type="caution">
    <text evidence="2">The sequence shown here is derived from an EMBL/GenBank/DDBJ whole genome shotgun (WGS) entry which is preliminary data.</text>
</comment>
<gene>
    <name evidence="2" type="primary">Cni-Y106G6H.16</name>
    <name evidence="2" type="synonym">Cnig_chr_I.g2051</name>
    <name evidence="2" type="ORF">B9Z55_002051</name>
</gene>
<keyword evidence="1" id="KW-0812">Transmembrane</keyword>
<keyword evidence="1" id="KW-0472">Membrane</keyword>
<feature type="transmembrane region" description="Helical" evidence="1">
    <location>
        <begin position="105"/>
        <end position="122"/>
    </location>
</feature>
<dbReference type="EMBL" id="PDUG01000001">
    <property type="protein sequence ID" value="PIC51605.1"/>
    <property type="molecule type" value="Genomic_DNA"/>
</dbReference>
<evidence type="ECO:0000313" key="3">
    <source>
        <dbReference type="Proteomes" id="UP000230233"/>
    </source>
</evidence>
<dbReference type="Proteomes" id="UP000230233">
    <property type="component" value="Chromosome I"/>
</dbReference>